<dbReference type="EMBL" id="LKAM01000014">
    <property type="protein sequence ID" value="KUM45984.1"/>
    <property type="molecule type" value="Genomic_DNA"/>
</dbReference>
<gene>
    <name evidence="1" type="ORF">ABT39_MTgene2087</name>
</gene>
<protein>
    <submittedName>
        <fullName evidence="1">Uncharacterized protein</fullName>
    </submittedName>
</protein>
<comment type="caution">
    <text evidence="1">The sequence shown here is derived from an EMBL/GenBank/DDBJ whole genome shotgun (WGS) entry which is preliminary data.</text>
</comment>
<organism evidence="1">
    <name type="scientific">Picea glauca</name>
    <name type="common">White spruce</name>
    <name type="synonym">Pinus glauca</name>
    <dbReference type="NCBI Taxonomy" id="3330"/>
    <lineage>
        <taxon>Eukaryota</taxon>
        <taxon>Viridiplantae</taxon>
        <taxon>Streptophyta</taxon>
        <taxon>Embryophyta</taxon>
        <taxon>Tracheophyta</taxon>
        <taxon>Spermatophyta</taxon>
        <taxon>Pinopsida</taxon>
        <taxon>Pinidae</taxon>
        <taxon>Conifers I</taxon>
        <taxon>Pinales</taxon>
        <taxon>Pinaceae</taxon>
        <taxon>Picea</taxon>
    </lineage>
</organism>
<proteinExistence type="predicted"/>
<sequence length="36" mass="3970">MGYVYVKLLLSMLPSSSLPMQCFLVHSMQHSTSVGP</sequence>
<evidence type="ECO:0000313" key="1">
    <source>
        <dbReference type="EMBL" id="KUM45984.1"/>
    </source>
</evidence>
<geneLocation type="mitochondrion" evidence="1"/>
<keyword evidence="1" id="KW-0496">Mitochondrion</keyword>
<dbReference type="AlphaFoldDB" id="A0A101LV93"/>
<name>A0A101LV93_PICGL</name>
<reference evidence="1" key="1">
    <citation type="journal article" date="2015" name="Genome Biol. Evol.">
        <title>Organellar Genomes of White Spruce (Picea glauca): Assembly and Annotation.</title>
        <authorList>
            <person name="Jackman S.D."/>
            <person name="Warren R.L."/>
            <person name="Gibb E.A."/>
            <person name="Vandervalk B.P."/>
            <person name="Mohamadi H."/>
            <person name="Chu J."/>
            <person name="Raymond A."/>
            <person name="Pleasance S."/>
            <person name="Coope R."/>
            <person name="Wildung M.R."/>
            <person name="Ritland C.E."/>
            <person name="Bousquet J."/>
            <person name="Jones S.J."/>
            <person name="Bohlmann J."/>
            <person name="Birol I."/>
        </authorList>
    </citation>
    <scope>NUCLEOTIDE SEQUENCE [LARGE SCALE GENOMIC DNA]</scope>
    <source>
        <tissue evidence="1">Flushing bud</tissue>
    </source>
</reference>
<accession>A0A101LV93</accession>